<dbReference type="AlphaFoldDB" id="A0A8H5G6Z0"/>
<sequence>MPNPPPQLENPGHSHSAWDPFSFPLNIIRSAATMYSHLVEPAYSDDILDVGAIWKAVRSGVWYPCGWGNADTASGQADDKVITRIQNTMAFVVKRLDEMEGKPATSTVSDIVLADFAGRRARTHIRHCSVPELRCLLAALQSLSSPWRKLPDELLIEVFSWCLPSNTVFSTSTVPLLLTIICSRWHALSINTPSLWTSLILTKNFLIHKEAHLRVATDFEKHWRRHDFSLGSTGSEFMSMILRRSGSLPISFSSHSAILLQDDTRNLFYKNFSRFKDLALLIPGPKSWYSAPIPNVNQPLVAPLLETLHIYALEVHGPPLQGQGSWASPYVDLIHSSAPTLRQLSLCVTSWPRVDFNQNWCKLTHITWRTGIPEGQVITLFHRSPNLVYASFPEILPGYYDSTSNAILGDGHEVMANLETLIVGTRNMEGVFTAITAPKLKHLVHSAPSNEDKQAMIAFLQRSACPLETLYLYYANYDSHMDLLDVLQNVEGGVRGVSDETQFLKQKGHLKALLITDGHHERRLLSDHLMDRLTWPPSGRRETVDLTKSGIKIVDENDPNAVCSEESHRNGIPDGVLFPGLEYLSLYDIGPSSPGKFSEMLRSRTSLTASSIKCPDSRNECSQSSTSVAKLKVFETWHRTTGLNDVSDEDWAEADMLRDEGLVFRLFKANASSGSCMSNEEKVLLRRYVGEEGLVVRDFLHDTGQFAPIALDEEIQTIDADDHAAYS</sequence>
<proteinExistence type="predicted"/>
<evidence type="ECO:0000313" key="2">
    <source>
        <dbReference type="Proteomes" id="UP000559027"/>
    </source>
</evidence>
<dbReference type="Proteomes" id="UP000559027">
    <property type="component" value="Unassembled WGS sequence"/>
</dbReference>
<reference evidence="1 2" key="1">
    <citation type="journal article" date="2020" name="ISME J.">
        <title>Uncovering the hidden diversity of litter-decomposition mechanisms in mushroom-forming fungi.</title>
        <authorList>
            <person name="Floudas D."/>
            <person name="Bentzer J."/>
            <person name="Ahren D."/>
            <person name="Johansson T."/>
            <person name="Persson P."/>
            <person name="Tunlid A."/>
        </authorList>
    </citation>
    <scope>NUCLEOTIDE SEQUENCE [LARGE SCALE GENOMIC DNA]</scope>
    <source>
        <strain evidence="1 2">CBS 146.42</strain>
    </source>
</reference>
<accession>A0A8H5G6Z0</accession>
<dbReference type="Gene3D" id="1.20.1280.50">
    <property type="match status" value="1"/>
</dbReference>
<organism evidence="1 2">
    <name type="scientific">Leucocoprinus leucothites</name>
    <dbReference type="NCBI Taxonomy" id="201217"/>
    <lineage>
        <taxon>Eukaryota</taxon>
        <taxon>Fungi</taxon>
        <taxon>Dikarya</taxon>
        <taxon>Basidiomycota</taxon>
        <taxon>Agaricomycotina</taxon>
        <taxon>Agaricomycetes</taxon>
        <taxon>Agaricomycetidae</taxon>
        <taxon>Agaricales</taxon>
        <taxon>Agaricineae</taxon>
        <taxon>Agaricaceae</taxon>
        <taxon>Leucocoprinus</taxon>
    </lineage>
</organism>
<evidence type="ECO:0008006" key="3">
    <source>
        <dbReference type="Google" id="ProtNLM"/>
    </source>
</evidence>
<dbReference type="EMBL" id="JAACJO010000004">
    <property type="protein sequence ID" value="KAF5359547.1"/>
    <property type="molecule type" value="Genomic_DNA"/>
</dbReference>
<gene>
    <name evidence="1" type="ORF">D9756_003406</name>
</gene>
<dbReference type="OrthoDB" id="3046675at2759"/>
<comment type="caution">
    <text evidence="1">The sequence shown here is derived from an EMBL/GenBank/DDBJ whole genome shotgun (WGS) entry which is preliminary data.</text>
</comment>
<name>A0A8H5G6Z0_9AGAR</name>
<protein>
    <recommendedName>
        <fullName evidence="3">F-box domain-containing protein</fullName>
    </recommendedName>
</protein>
<evidence type="ECO:0000313" key="1">
    <source>
        <dbReference type="EMBL" id="KAF5359547.1"/>
    </source>
</evidence>
<keyword evidence="2" id="KW-1185">Reference proteome</keyword>